<proteinExistence type="predicted"/>
<dbReference type="Proteomes" id="UP001148629">
    <property type="component" value="Unassembled WGS sequence"/>
</dbReference>
<reference evidence="1" key="1">
    <citation type="submission" date="2022-08" db="EMBL/GenBank/DDBJ databases">
        <title>Genome Sequence of Fusarium decemcellulare.</title>
        <authorList>
            <person name="Buettner E."/>
        </authorList>
    </citation>
    <scope>NUCLEOTIDE SEQUENCE</scope>
    <source>
        <strain evidence="1">Babe19</strain>
    </source>
</reference>
<accession>A0ACC1S4F6</accession>
<organism evidence="1 2">
    <name type="scientific">Fusarium decemcellulare</name>
    <dbReference type="NCBI Taxonomy" id="57161"/>
    <lineage>
        <taxon>Eukaryota</taxon>
        <taxon>Fungi</taxon>
        <taxon>Dikarya</taxon>
        <taxon>Ascomycota</taxon>
        <taxon>Pezizomycotina</taxon>
        <taxon>Sordariomycetes</taxon>
        <taxon>Hypocreomycetidae</taxon>
        <taxon>Hypocreales</taxon>
        <taxon>Nectriaceae</taxon>
        <taxon>Fusarium</taxon>
        <taxon>Fusarium decemcellulare species complex</taxon>
    </lineage>
</organism>
<dbReference type="EMBL" id="JANRMS010001023">
    <property type="protein sequence ID" value="KAJ3531812.1"/>
    <property type="molecule type" value="Genomic_DNA"/>
</dbReference>
<keyword evidence="2" id="KW-1185">Reference proteome</keyword>
<evidence type="ECO:0000313" key="1">
    <source>
        <dbReference type="EMBL" id="KAJ3531812.1"/>
    </source>
</evidence>
<gene>
    <name evidence="1" type="ORF">NM208_g8715</name>
</gene>
<sequence length="814" mass="92567">MIQTLLIFNPSRQSFPMAPDTNSNAAPRVMVRDIHAGSKVREWTGTFRPEPVNLDVLGERFQDFESGQQHAIRVLPTYQTDLGKAPHIDAGSNKFVKIQPPSDKDPIDHGLAVEGLCIACEDLELKSLLTFVPGRKHHLGWFKDVVKCRHCNLCQLLTQAFRNQNDPSVIEKAAEGKDHFVFVTTIPSARPLARRRQDRPYQLQAWLMSVGGLCISEVDVRLVSRCATRLGVSARFHGRYVDQATADLDLARSWIEECATSHNCGKEHEVEIRDIAEKLVLIDVKKACLTDMTWDEEYVALSYVWPRFKTTQLVKSNYDELHQPGSIDSSKIPLARVITDAIAAVRAIGKRYIWIDALCITQDDPVTKDRLIRAMDQVYGRSIFTLIVASECDPSKDYGIPGINGLSRSSQQFSTKADELDLVAALPNYEQALQRSVWSTRGWTFQEGILSLRCLVFTDHQMYLRCARDSRCEDVQAEGIERPDQHAARPIVRQGQLDFLANEEFLERVSSNRSFPEYALLVSGYTSRNFTFETDILNGFYGVMQRLAPHLGAGGFFLTLPTDNFDSALLWYPASNLRRRTVDQDGQQLALLPTWSWAAWVGKVDYEMAMMSNYDADSVLPIVQWWRLHQETKDTLVAVRKYASRLAPETAFSDGMLQARRHEIGTTHLIFWGTLVKFTISPAERRLFEWVVDYEQAIPCFTILDREGDACGMLPSADRTWAEAFKSQGEPRVCQFLILSYASQNKSDAIIDRAQFFHEKYDIKGTKFRCFYNVMLVAVDEAGHSERIGIGRVHKDAVDKELEDNWERRIMILS</sequence>
<protein>
    <submittedName>
        <fullName evidence="1">Uncharacterized protein</fullName>
    </submittedName>
</protein>
<comment type="caution">
    <text evidence="1">The sequence shown here is derived from an EMBL/GenBank/DDBJ whole genome shotgun (WGS) entry which is preliminary data.</text>
</comment>
<evidence type="ECO:0000313" key="2">
    <source>
        <dbReference type="Proteomes" id="UP001148629"/>
    </source>
</evidence>
<name>A0ACC1S4F6_9HYPO</name>